<evidence type="ECO:0000313" key="2">
    <source>
        <dbReference type="Proteomes" id="UP000886595"/>
    </source>
</evidence>
<dbReference type="EMBL" id="JAAMPC010000005">
    <property type="protein sequence ID" value="KAG2310602.1"/>
    <property type="molecule type" value="Genomic_DNA"/>
</dbReference>
<evidence type="ECO:0000313" key="1">
    <source>
        <dbReference type="EMBL" id="KAG2310602.1"/>
    </source>
</evidence>
<dbReference type="OrthoDB" id="1129285at2759"/>
<reference evidence="1 2" key="1">
    <citation type="submission" date="2020-02" db="EMBL/GenBank/DDBJ databases">
        <authorList>
            <person name="Ma Q."/>
            <person name="Huang Y."/>
            <person name="Song X."/>
            <person name="Pei D."/>
        </authorList>
    </citation>
    <scope>NUCLEOTIDE SEQUENCE [LARGE SCALE GENOMIC DNA]</scope>
    <source>
        <strain evidence="1">Sxm20200214</strain>
        <tissue evidence="1">Leaf</tissue>
    </source>
</reference>
<name>A0A8X8AU33_BRACI</name>
<accession>A0A8X8AU33</accession>
<dbReference type="Proteomes" id="UP000886595">
    <property type="component" value="Unassembled WGS sequence"/>
</dbReference>
<keyword evidence="2" id="KW-1185">Reference proteome</keyword>
<dbReference type="AlphaFoldDB" id="A0A8X8AU33"/>
<proteinExistence type="predicted"/>
<protein>
    <submittedName>
        <fullName evidence="1">Uncharacterized protein</fullName>
    </submittedName>
</protein>
<organism evidence="1 2">
    <name type="scientific">Brassica carinata</name>
    <name type="common">Ethiopian mustard</name>
    <name type="synonym">Abyssinian cabbage</name>
    <dbReference type="NCBI Taxonomy" id="52824"/>
    <lineage>
        <taxon>Eukaryota</taxon>
        <taxon>Viridiplantae</taxon>
        <taxon>Streptophyta</taxon>
        <taxon>Embryophyta</taxon>
        <taxon>Tracheophyta</taxon>
        <taxon>Spermatophyta</taxon>
        <taxon>Magnoliopsida</taxon>
        <taxon>eudicotyledons</taxon>
        <taxon>Gunneridae</taxon>
        <taxon>Pentapetalae</taxon>
        <taxon>rosids</taxon>
        <taxon>malvids</taxon>
        <taxon>Brassicales</taxon>
        <taxon>Brassicaceae</taxon>
        <taxon>Brassiceae</taxon>
        <taxon>Brassica</taxon>
    </lineage>
</organism>
<comment type="caution">
    <text evidence="1">The sequence shown here is derived from an EMBL/GenBank/DDBJ whole genome shotgun (WGS) entry which is preliminary data.</text>
</comment>
<sequence length="134" mass="15584">MDPAEERRHSKRQKEYINMLNYTFDSEYGIPRRCSCGGRMIDEVKGKEEYDTLPGKRFFTCANYEVIGVQEQVEWLTKRVEATEEVIKLMPSLKHEIQTLEGQAKERTLQVDRLTGEVYNLTVQASVLGKLCFD</sequence>
<gene>
    <name evidence="1" type="ORF">Bca52824_022159</name>
</gene>